<evidence type="ECO:0000256" key="2">
    <source>
        <dbReference type="ARBA" id="ARBA00004434"/>
    </source>
</evidence>
<proteinExistence type="inferred from homology"/>
<dbReference type="PANTHER" id="PTHR21304:SF0">
    <property type="entry name" value="MICOS COMPLEX SUBUNIT MIC10"/>
    <property type="match status" value="1"/>
</dbReference>
<evidence type="ECO:0000256" key="6">
    <source>
        <dbReference type="ARBA" id="ARBA00022989"/>
    </source>
</evidence>
<keyword evidence="6" id="KW-1133">Transmembrane helix</keyword>
<evidence type="ECO:0008006" key="11">
    <source>
        <dbReference type="Google" id="ProtNLM"/>
    </source>
</evidence>
<comment type="function">
    <text evidence="1">Component of the MICOS complex, a large protein complex of the mitochondrial inner membrane that plays crucial roles in the maintenance of crista junctions, inner membrane architecture, and formation of contact sites to the outer membrane.</text>
</comment>
<comment type="subcellular location">
    <subcellularLocation>
        <location evidence="2">Mitochondrion inner membrane</location>
        <topology evidence="2">Single-pass membrane protein</topology>
    </subcellularLocation>
</comment>
<evidence type="ECO:0000313" key="10">
    <source>
        <dbReference type="Proteomes" id="UP001443914"/>
    </source>
</evidence>
<evidence type="ECO:0000256" key="7">
    <source>
        <dbReference type="ARBA" id="ARBA00023128"/>
    </source>
</evidence>
<dbReference type="Proteomes" id="UP001443914">
    <property type="component" value="Unassembled WGS sequence"/>
</dbReference>
<evidence type="ECO:0000256" key="1">
    <source>
        <dbReference type="ARBA" id="ARBA00002689"/>
    </source>
</evidence>
<dbReference type="InterPro" id="IPR007512">
    <property type="entry name" value="Mic10"/>
</dbReference>
<evidence type="ECO:0000256" key="8">
    <source>
        <dbReference type="ARBA" id="ARBA00023136"/>
    </source>
</evidence>
<evidence type="ECO:0000313" key="9">
    <source>
        <dbReference type="EMBL" id="KAK9758154.1"/>
    </source>
</evidence>
<evidence type="ECO:0000256" key="3">
    <source>
        <dbReference type="ARBA" id="ARBA00006792"/>
    </source>
</evidence>
<reference evidence="9" key="1">
    <citation type="submission" date="2024-03" db="EMBL/GenBank/DDBJ databases">
        <title>WGS assembly of Saponaria officinalis var. Norfolk2.</title>
        <authorList>
            <person name="Jenkins J."/>
            <person name="Shu S."/>
            <person name="Grimwood J."/>
            <person name="Barry K."/>
            <person name="Goodstein D."/>
            <person name="Schmutz J."/>
            <person name="Leebens-Mack J."/>
            <person name="Osbourn A."/>
        </authorList>
    </citation>
    <scope>NUCLEOTIDE SEQUENCE [LARGE SCALE GENOMIC DNA]</scope>
    <source>
        <strain evidence="9">JIC</strain>
    </source>
</reference>
<dbReference type="PANTHER" id="PTHR21304">
    <property type="entry name" value="MICOS COMPLEX SUBUNIT MIC10"/>
    <property type="match status" value="1"/>
</dbReference>
<keyword evidence="10" id="KW-1185">Reference proteome</keyword>
<dbReference type="GO" id="GO:0061617">
    <property type="term" value="C:MICOS complex"/>
    <property type="evidence" value="ECO:0007669"/>
    <property type="project" value="InterPro"/>
</dbReference>
<organism evidence="9 10">
    <name type="scientific">Saponaria officinalis</name>
    <name type="common">Common soapwort</name>
    <name type="synonym">Lychnis saponaria</name>
    <dbReference type="NCBI Taxonomy" id="3572"/>
    <lineage>
        <taxon>Eukaryota</taxon>
        <taxon>Viridiplantae</taxon>
        <taxon>Streptophyta</taxon>
        <taxon>Embryophyta</taxon>
        <taxon>Tracheophyta</taxon>
        <taxon>Spermatophyta</taxon>
        <taxon>Magnoliopsida</taxon>
        <taxon>eudicotyledons</taxon>
        <taxon>Gunneridae</taxon>
        <taxon>Pentapetalae</taxon>
        <taxon>Caryophyllales</taxon>
        <taxon>Caryophyllaceae</taxon>
        <taxon>Caryophylleae</taxon>
        <taxon>Saponaria</taxon>
    </lineage>
</organism>
<evidence type="ECO:0000256" key="4">
    <source>
        <dbReference type="ARBA" id="ARBA00022692"/>
    </source>
</evidence>
<sequence>MAENNNEKGTPKDYNFDAKWDACIDLSLRRVVYSTVAGAFSGILIFRSPVTRWASVAFGAGLGLGSAYSDCSRLFDKPTEDLRPAAVLESSVSPDAQE</sequence>
<comment type="similarity">
    <text evidence="3">Belongs to the MICOS complex subunit Mic10 family.</text>
</comment>
<keyword evidence="4" id="KW-0812">Transmembrane</keyword>
<dbReference type="EMBL" id="JBDFQZ010000001">
    <property type="protein sequence ID" value="KAK9758154.1"/>
    <property type="molecule type" value="Genomic_DNA"/>
</dbReference>
<evidence type="ECO:0000256" key="5">
    <source>
        <dbReference type="ARBA" id="ARBA00022792"/>
    </source>
</evidence>
<dbReference type="AlphaFoldDB" id="A0AAW1N8Z0"/>
<protein>
    <recommendedName>
        <fullName evidence="11">MICOS complex subunit Mic10</fullName>
    </recommendedName>
</protein>
<comment type="caution">
    <text evidence="9">The sequence shown here is derived from an EMBL/GenBank/DDBJ whole genome shotgun (WGS) entry which is preliminary data.</text>
</comment>
<gene>
    <name evidence="9" type="ORF">RND81_01G211000</name>
</gene>
<keyword evidence="5" id="KW-0999">Mitochondrion inner membrane</keyword>
<accession>A0AAW1N8Z0</accession>
<keyword evidence="8" id="KW-0472">Membrane</keyword>
<name>A0AAW1N8Z0_SAPOF</name>
<keyword evidence="7" id="KW-0496">Mitochondrion</keyword>
<dbReference type="Pfam" id="PF04418">
    <property type="entry name" value="DUF543"/>
    <property type="match status" value="1"/>
</dbReference>